<dbReference type="AlphaFoldDB" id="A0ABD2YYF2"/>
<accession>A0ABD2YYF2</accession>
<reference evidence="2 3" key="1">
    <citation type="submission" date="2024-11" db="EMBL/GenBank/DDBJ databases">
        <title>A near-complete genome assembly of Cinchona calisaya.</title>
        <authorList>
            <person name="Lian D.C."/>
            <person name="Zhao X.W."/>
            <person name="Wei L."/>
        </authorList>
    </citation>
    <scope>NUCLEOTIDE SEQUENCE [LARGE SCALE GENOMIC DNA]</scope>
    <source>
        <tissue evidence="2">Nenye</tissue>
    </source>
</reference>
<feature type="domain" description="APO" evidence="1">
    <location>
        <begin position="49"/>
        <end position="89"/>
    </location>
</feature>
<organism evidence="2 3">
    <name type="scientific">Cinchona calisaya</name>
    <dbReference type="NCBI Taxonomy" id="153742"/>
    <lineage>
        <taxon>Eukaryota</taxon>
        <taxon>Viridiplantae</taxon>
        <taxon>Streptophyta</taxon>
        <taxon>Embryophyta</taxon>
        <taxon>Tracheophyta</taxon>
        <taxon>Spermatophyta</taxon>
        <taxon>Magnoliopsida</taxon>
        <taxon>eudicotyledons</taxon>
        <taxon>Gunneridae</taxon>
        <taxon>Pentapetalae</taxon>
        <taxon>asterids</taxon>
        <taxon>lamiids</taxon>
        <taxon>Gentianales</taxon>
        <taxon>Rubiaceae</taxon>
        <taxon>Cinchonoideae</taxon>
        <taxon>Cinchoneae</taxon>
        <taxon>Cinchona</taxon>
    </lineage>
</organism>
<dbReference type="EMBL" id="JBJUIK010000011">
    <property type="protein sequence ID" value="KAL3511943.1"/>
    <property type="molecule type" value="Genomic_DNA"/>
</dbReference>
<proteinExistence type="predicted"/>
<keyword evidence="3" id="KW-1185">Reference proteome</keyword>
<dbReference type="InterPro" id="IPR023342">
    <property type="entry name" value="APO_dom"/>
</dbReference>
<evidence type="ECO:0000313" key="2">
    <source>
        <dbReference type="EMBL" id="KAL3511943.1"/>
    </source>
</evidence>
<comment type="caution">
    <text evidence="2">The sequence shown here is derived from an EMBL/GenBank/DDBJ whole genome shotgun (WGS) entry which is preliminary data.</text>
</comment>
<gene>
    <name evidence="2" type="ORF">ACH5RR_024660</name>
</gene>
<evidence type="ECO:0000259" key="1">
    <source>
        <dbReference type="Pfam" id="PF05634"/>
    </source>
</evidence>
<evidence type="ECO:0000313" key="3">
    <source>
        <dbReference type="Proteomes" id="UP001630127"/>
    </source>
</evidence>
<dbReference type="Proteomes" id="UP001630127">
    <property type="component" value="Unassembled WGS sequence"/>
</dbReference>
<protein>
    <recommendedName>
        <fullName evidence="1">APO domain-containing protein</fullName>
    </recommendedName>
</protein>
<dbReference type="Pfam" id="PF05634">
    <property type="entry name" value="APO_RNA-bind"/>
    <property type="match status" value="1"/>
</dbReference>
<name>A0ABD2YYF2_9GENT</name>
<sequence length="159" mass="18386">MSHSRPTATPLFIFYIICPIEDVRIENQMEINTRFQPVVRGFRSTEIHHNRLGIAVYQDKRLQVDRFPAMVKLCIQAGMDIPEYPTRREYSICSVTALLLELASAEQSCYAALNIHNHMYNETRFTQSWCCEINKRNEANGSEIAISFDEAEKIQSILL</sequence>